<comment type="caution">
    <text evidence="5">The sequence shown here is derived from an EMBL/GenBank/DDBJ whole genome shotgun (WGS) entry which is preliminary data.</text>
</comment>
<dbReference type="InterPro" id="IPR000184">
    <property type="entry name" value="Bac_surfAg_D15"/>
</dbReference>
<reference evidence="6" key="1">
    <citation type="submission" date="2017-01" db="EMBL/GenBank/DDBJ databases">
        <authorList>
            <person name="Wang Y."/>
            <person name="White M."/>
            <person name="Kvist S."/>
            <person name="Moncalvo J.-M."/>
        </authorList>
    </citation>
    <scope>NUCLEOTIDE SEQUENCE [LARGE SCALE GENOMIC DNA]</scope>
    <source>
        <strain evidence="6">COL-18-3</strain>
    </source>
</reference>
<proteinExistence type="predicted"/>
<dbReference type="Pfam" id="PF01103">
    <property type="entry name" value="Omp85"/>
    <property type="match status" value="1"/>
</dbReference>
<organism evidence="5 6">
    <name type="scientific">Zancudomyces culisetae</name>
    <name type="common">Gut fungus</name>
    <name type="synonym">Smittium culisetae</name>
    <dbReference type="NCBI Taxonomy" id="1213189"/>
    <lineage>
        <taxon>Eukaryota</taxon>
        <taxon>Fungi</taxon>
        <taxon>Fungi incertae sedis</taxon>
        <taxon>Zoopagomycota</taxon>
        <taxon>Kickxellomycotina</taxon>
        <taxon>Harpellomycetes</taxon>
        <taxon>Harpellales</taxon>
        <taxon>Legeriomycetaceae</taxon>
        <taxon>Zancudomyces</taxon>
    </lineage>
</organism>
<keyword evidence="3" id="KW-1133">Transmembrane helix</keyword>
<gene>
    <name evidence="5" type="ORF">AX774_g6631</name>
</gene>
<dbReference type="OrthoDB" id="1724197at2759"/>
<dbReference type="Proteomes" id="UP000188320">
    <property type="component" value="Unassembled WGS sequence"/>
</dbReference>
<comment type="subcellular location">
    <subcellularLocation>
        <location evidence="1">Membrane</location>
    </subcellularLocation>
</comment>
<keyword evidence="3" id="KW-0812">Transmembrane</keyword>
<evidence type="ECO:0000256" key="3">
    <source>
        <dbReference type="SAM" id="Phobius"/>
    </source>
</evidence>
<dbReference type="Gene3D" id="2.40.160.50">
    <property type="entry name" value="membrane protein fhac: a member of the omp85/tpsb transporter family"/>
    <property type="match status" value="1"/>
</dbReference>
<evidence type="ECO:0000259" key="4">
    <source>
        <dbReference type="Pfam" id="PF01103"/>
    </source>
</evidence>
<feature type="transmembrane region" description="Helical" evidence="3">
    <location>
        <begin position="266"/>
        <end position="286"/>
    </location>
</feature>
<name>A0A1R1PG28_ZANCU</name>
<evidence type="ECO:0000313" key="5">
    <source>
        <dbReference type="EMBL" id="OMH79940.1"/>
    </source>
</evidence>
<keyword evidence="2 3" id="KW-0472">Membrane</keyword>
<dbReference type="EMBL" id="LSSK01001356">
    <property type="protein sequence ID" value="OMH79940.1"/>
    <property type="molecule type" value="Genomic_DNA"/>
</dbReference>
<feature type="domain" description="Bacterial surface antigen (D15)" evidence="4">
    <location>
        <begin position="124"/>
        <end position="246"/>
    </location>
</feature>
<dbReference type="AlphaFoldDB" id="A0A1R1PG28"/>
<evidence type="ECO:0000313" key="6">
    <source>
        <dbReference type="Proteomes" id="UP000188320"/>
    </source>
</evidence>
<sequence>MIRTGTSISQGHIKGGLFGKIRNVFGGGEYLEASYSVGNRNGTAIQGRFTTPINGNPFRLFDLNVFQDSNDFTQSSSYREVARGINLSLKKIGIGKNHEFNYTYSWRNICDLGNKASQSLHPEPSGGHLFKLFTEYAGFGGVNFHKTQLDSALELPLGRGWYVDLIARGGLAIPIRNSKIGISDRFFLGGSTSLRGYQYRGVGPMDHKDSLGGNIFGALSLTLLGPVPSVETKRLKSQLWINGGQLALWENSKLFFSRQFFYVTHYSLFLIHLVLVPCGIGSLIFYKKC</sequence>
<accession>A0A1R1PG28</accession>
<evidence type="ECO:0000256" key="1">
    <source>
        <dbReference type="ARBA" id="ARBA00004370"/>
    </source>
</evidence>
<evidence type="ECO:0000256" key="2">
    <source>
        <dbReference type="ARBA" id="ARBA00023136"/>
    </source>
</evidence>
<keyword evidence="6" id="KW-1185">Reference proteome</keyword>
<dbReference type="GO" id="GO:0019867">
    <property type="term" value="C:outer membrane"/>
    <property type="evidence" value="ECO:0007669"/>
    <property type="project" value="InterPro"/>
</dbReference>
<protein>
    <submittedName>
        <fullName evidence="5">SAM50-like protein</fullName>
    </submittedName>
</protein>